<feature type="non-terminal residue" evidence="1">
    <location>
        <position position="133"/>
    </location>
</feature>
<dbReference type="EMBL" id="MTJZ01000047">
    <property type="protein sequence ID" value="OMG70622.1"/>
    <property type="molecule type" value="Genomic_DNA"/>
</dbReference>
<evidence type="ECO:0008006" key="3">
    <source>
        <dbReference type="Google" id="ProtNLM"/>
    </source>
</evidence>
<evidence type="ECO:0000313" key="2">
    <source>
        <dbReference type="Proteomes" id="UP000187194"/>
    </source>
</evidence>
<dbReference type="InterPro" id="IPR021292">
    <property type="entry name" value="DUF2863"/>
</dbReference>
<gene>
    <name evidence="1" type="ORF">BW685_25400</name>
</gene>
<comment type="caution">
    <text evidence="1">The sequence shown here is derived from an EMBL/GenBank/DDBJ whole genome shotgun (WGS) entry which is preliminary data.</text>
</comment>
<accession>A0A1R1J5M8</accession>
<dbReference type="AlphaFoldDB" id="A0A1R1J5M8"/>
<proteinExistence type="predicted"/>
<dbReference type="Proteomes" id="UP000187194">
    <property type="component" value="Unassembled WGS sequence"/>
</dbReference>
<organism evidence="1 2">
    <name type="scientific">Burkholderia ubonensis</name>
    <dbReference type="NCBI Taxonomy" id="101571"/>
    <lineage>
        <taxon>Bacteria</taxon>
        <taxon>Pseudomonadati</taxon>
        <taxon>Pseudomonadota</taxon>
        <taxon>Betaproteobacteria</taxon>
        <taxon>Burkholderiales</taxon>
        <taxon>Burkholderiaceae</taxon>
        <taxon>Burkholderia</taxon>
        <taxon>Burkholderia cepacia complex</taxon>
    </lineage>
</organism>
<sequence>MRQRIAKRLPPDADKLVGLSLALFASGSRIEDRFWEAKLDALLAKIVRNGNQTTLDAALDHLQQNHPDAYGALADMAETHSESMVIEHDGQPHDALLIAVPVLAWTRYVIPSGPLKTDTAEALRTHLQAHVLA</sequence>
<reference evidence="1 2" key="1">
    <citation type="submission" date="2017-01" db="EMBL/GenBank/DDBJ databases">
        <title>Phylogeographic, genomic and meropenem susceptibility analysis of Burkholderia ubonensis.</title>
        <authorList>
            <person name="Price E.P."/>
            <person name="Sarovich D.S."/>
            <person name="Webb J.R."/>
            <person name="Hall C.M."/>
            <person name="Sahl J.W."/>
            <person name="Kaestli M."/>
            <person name="Mayo M."/>
            <person name="Harrington G."/>
            <person name="Baker A.L."/>
            <person name="Sidak-Loftis L.C."/>
            <person name="Lummis M."/>
            <person name="Schupp J.M."/>
            <person name="Gillece J.D."/>
            <person name="Tuanyok A."/>
            <person name="Warner J."/>
            <person name="Busch J.D."/>
            <person name="Keim P."/>
            <person name="Currie B.J."/>
            <person name="Wagner D.M."/>
        </authorList>
    </citation>
    <scope>NUCLEOTIDE SEQUENCE [LARGE SCALE GENOMIC DNA]</scope>
    <source>
        <strain evidence="1 2">A21</strain>
    </source>
</reference>
<evidence type="ECO:0000313" key="1">
    <source>
        <dbReference type="EMBL" id="OMG70622.1"/>
    </source>
</evidence>
<protein>
    <recommendedName>
        <fullName evidence="3">DUF2863 family protein</fullName>
    </recommendedName>
</protein>
<dbReference type="RefSeq" id="WP_143286750.1">
    <property type="nucleotide sequence ID" value="NZ_MTJZ01000047.1"/>
</dbReference>
<dbReference type="Pfam" id="PF11062">
    <property type="entry name" value="DUF2863"/>
    <property type="match status" value="1"/>
</dbReference>
<name>A0A1R1J5M8_9BURK</name>